<organism evidence="1 2">
    <name type="scientific">Cordyceps confragosa</name>
    <name type="common">Lecanicillium lecanii</name>
    <dbReference type="NCBI Taxonomy" id="2714763"/>
    <lineage>
        <taxon>Eukaryota</taxon>
        <taxon>Fungi</taxon>
        <taxon>Dikarya</taxon>
        <taxon>Ascomycota</taxon>
        <taxon>Pezizomycotina</taxon>
        <taxon>Sordariomycetes</taxon>
        <taxon>Hypocreomycetidae</taxon>
        <taxon>Hypocreales</taxon>
        <taxon>Cordycipitaceae</taxon>
        <taxon>Akanthomyces</taxon>
    </lineage>
</organism>
<evidence type="ECO:0000313" key="1">
    <source>
        <dbReference type="EMBL" id="OAQ98632.1"/>
    </source>
</evidence>
<protein>
    <submittedName>
        <fullName evidence="1">Uncharacterized protein</fullName>
    </submittedName>
</protein>
<dbReference type="Proteomes" id="UP000243081">
    <property type="component" value="Unassembled WGS sequence"/>
</dbReference>
<name>A0A179I8L8_CORDF</name>
<dbReference type="AlphaFoldDB" id="A0A179I8L8"/>
<evidence type="ECO:0000313" key="2">
    <source>
        <dbReference type="Proteomes" id="UP000243081"/>
    </source>
</evidence>
<gene>
    <name evidence="1" type="ORF">LLEC1_07831</name>
</gene>
<proteinExistence type="predicted"/>
<accession>A0A179I8L8</accession>
<keyword evidence="2" id="KW-1185">Reference proteome</keyword>
<reference evidence="1 2" key="1">
    <citation type="submission" date="2016-03" db="EMBL/GenBank/DDBJ databases">
        <title>Fine-scale spatial genetic structure of a fungal parasite of coffee scale insects.</title>
        <authorList>
            <person name="Jackson D."/>
            <person name="Zemenick K.A."/>
            <person name="Malloure B."/>
            <person name="Quandt C.A."/>
            <person name="James T.Y."/>
        </authorList>
    </citation>
    <scope>NUCLEOTIDE SEQUENCE [LARGE SCALE GENOMIC DNA]</scope>
    <source>
        <strain evidence="1 2">UM487</strain>
    </source>
</reference>
<comment type="caution">
    <text evidence="1">The sequence shown here is derived from an EMBL/GenBank/DDBJ whole genome shotgun (WGS) entry which is preliminary data.</text>
</comment>
<sequence length="100" mass="11470">MHAVPYSSPHRPEKSISLSERAQRLLSSSLPKRIPFDNFSRAPLKLPIMSLVTGEKSNFQFPCRAEPNRLLVADFVKPQKFNTRWSMGKRRNIIMGSWGT</sequence>
<dbReference type="EMBL" id="LUKN01002751">
    <property type="protein sequence ID" value="OAQ98632.1"/>
    <property type="molecule type" value="Genomic_DNA"/>
</dbReference>